<name>A0A1S3XLP5_TOBAC</name>
<protein>
    <recommendedName>
        <fullName evidence="2">Craniofacial development protein 2-like</fullName>
    </recommendedName>
</protein>
<evidence type="ECO:0000313" key="1">
    <source>
        <dbReference type="RefSeq" id="XP_016440856.1"/>
    </source>
</evidence>
<gene>
    <name evidence="1" type="primary">LOC107766571</name>
</gene>
<dbReference type="PANTHER" id="PTHR23227:SF67">
    <property type="entry name" value="CRANIOFACIAL DEVELOPMENT PROTEIN 2-LIKE"/>
    <property type="match status" value="1"/>
</dbReference>
<reference evidence="1" key="1">
    <citation type="submission" date="2025-08" db="UniProtKB">
        <authorList>
            <consortium name="RefSeq"/>
        </authorList>
    </citation>
    <scope>IDENTIFICATION</scope>
</reference>
<dbReference type="InterPro" id="IPR036691">
    <property type="entry name" value="Endo/exonu/phosph_ase_sf"/>
</dbReference>
<dbReference type="PANTHER" id="PTHR23227">
    <property type="entry name" value="BUCENTAUR RELATED"/>
    <property type="match status" value="1"/>
</dbReference>
<dbReference type="RefSeq" id="XP_016440856.1">
    <property type="nucleotide sequence ID" value="XM_016585370.1"/>
</dbReference>
<dbReference type="SUPFAM" id="SSF56219">
    <property type="entry name" value="DNase I-like"/>
    <property type="match status" value="1"/>
</dbReference>
<organism evidence="1">
    <name type="scientific">Nicotiana tabacum</name>
    <name type="common">Common tobacco</name>
    <dbReference type="NCBI Taxonomy" id="4097"/>
    <lineage>
        <taxon>Eukaryota</taxon>
        <taxon>Viridiplantae</taxon>
        <taxon>Streptophyta</taxon>
        <taxon>Embryophyta</taxon>
        <taxon>Tracheophyta</taxon>
        <taxon>Spermatophyta</taxon>
        <taxon>Magnoliopsida</taxon>
        <taxon>eudicotyledons</taxon>
        <taxon>Gunneridae</taxon>
        <taxon>Pentapetalae</taxon>
        <taxon>asterids</taxon>
        <taxon>lamiids</taxon>
        <taxon>Solanales</taxon>
        <taxon>Solanaceae</taxon>
        <taxon>Nicotianoideae</taxon>
        <taxon>Nicotianeae</taxon>
        <taxon>Nicotiana</taxon>
    </lineage>
</organism>
<proteinExistence type="predicted"/>
<dbReference type="PaxDb" id="4097-A0A1S3XLP5"/>
<dbReference type="KEGG" id="nta:107766571"/>
<dbReference type="STRING" id="4097.A0A1S3XLP5"/>
<dbReference type="AlphaFoldDB" id="A0A1S3XLP5"/>
<dbReference type="OrthoDB" id="418748at2759"/>
<accession>A0A1S3XLP5</accession>
<evidence type="ECO:0008006" key="2">
    <source>
        <dbReference type="Google" id="ProtNLM"/>
    </source>
</evidence>
<dbReference type="InterPro" id="IPR027124">
    <property type="entry name" value="Swc5/CFDP1/2"/>
</dbReference>
<sequence length="173" mass="19286">MAMHFSGRLVAGGKRTRKSSKAIQLVGTRVVHRVSQHTEYNKSKVHVIFKGIGTSRLLFLFLICTYAPQAGLDEEVKRRFWKALDEVVRGTSPTEKLFIRGDFNGHIGTSVGGYGEVHGGFGFGLQHDIKVGTPCSYAFNEATPNSQATTFEPKQTRYSQTFTNRHSLKNPRP</sequence>